<proteinExistence type="predicted"/>
<protein>
    <submittedName>
        <fullName evidence="2">Uncharacterized protein</fullName>
    </submittedName>
</protein>
<feature type="region of interest" description="Disordered" evidence="1">
    <location>
        <begin position="1"/>
        <end position="25"/>
    </location>
</feature>
<gene>
    <name evidence="2" type="ORF">Afil01_62240</name>
</gene>
<comment type="caution">
    <text evidence="2">The sequence shown here is derived from an EMBL/GenBank/DDBJ whole genome shotgun (WGS) entry which is preliminary data.</text>
</comment>
<evidence type="ECO:0000313" key="3">
    <source>
        <dbReference type="Proteomes" id="UP001165079"/>
    </source>
</evidence>
<organism evidence="2 3">
    <name type="scientific">Actinorhabdospora filicis</name>
    <dbReference type="NCBI Taxonomy" id="1785913"/>
    <lineage>
        <taxon>Bacteria</taxon>
        <taxon>Bacillati</taxon>
        <taxon>Actinomycetota</taxon>
        <taxon>Actinomycetes</taxon>
        <taxon>Micromonosporales</taxon>
        <taxon>Micromonosporaceae</taxon>
        <taxon>Actinorhabdospora</taxon>
    </lineage>
</organism>
<evidence type="ECO:0000313" key="2">
    <source>
        <dbReference type="EMBL" id="GLZ81417.1"/>
    </source>
</evidence>
<keyword evidence="3" id="KW-1185">Reference proteome</keyword>
<dbReference type="EMBL" id="BSTX01000005">
    <property type="protein sequence ID" value="GLZ81417.1"/>
    <property type="molecule type" value="Genomic_DNA"/>
</dbReference>
<accession>A0A9W6SSD7</accession>
<evidence type="ECO:0000256" key="1">
    <source>
        <dbReference type="SAM" id="MobiDB-lite"/>
    </source>
</evidence>
<dbReference type="AlphaFoldDB" id="A0A9W6SSD7"/>
<reference evidence="2" key="1">
    <citation type="submission" date="2023-03" db="EMBL/GenBank/DDBJ databases">
        <title>Actinorhabdospora filicis NBRC 111898.</title>
        <authorList>
            <person name="Ichikawa N."/>
            <person name="Sato H."/>
            <person name="Tonouchi N."/>
        </authorList>
    </citation>
    <scope>NUCLEOTIDE SEQUENCE</scope>
    <source>
        <strain evidence="2">NBRC 111898</strain>
    </source>
</reference>
<dbReference type="Proteomes" id="UP001165079">
    <property type="component" value="Unassembled WGS sequence"/>
</dbReference>
<name>A0A9W6SSD7_9ACTN</name>
<sequence>MAARQNKTTSAKLTTVTEQVSNGHKSNLREDIDKIADGQAEILAGLARQDAVLLDHGRALNGVREDLADERRQRATLAERLSAHLDGEANR</sequence>